<dbReference type="GO" id="GO:0003677">
    <property type="term" value="F:DNA binding"/>
    <property type="evidence" value="ECO:0007669"/>
    <property type="project" value="InterPro"/>
</dbReference>
<dbReference type="InterPro" id="IPR043917">
    <property type="entry name" value="DUF5753"/>
</dbReference>
<protein>
    <submittedName>
        <fullName evidence="2">Helix-turn-helix protein</fullName>
    </submittedName>
</protein>
<dbReference type="EMBL" id="VFQC01000001">
    <property type="protein sequence ID" value="TQN32079.1"/>
    <property type="molecule type" value="Genomic_DNA"/>
</dbReference>
<dbReference type="InterPro" id="IPR001387">
    <property type="entry name" value="Cro/C1-type_HTH"/>
</dbReference>
<keyword evidence="3" id="KW-1185">Reference proteome</keyword>
<reference evidence="2 3" key="1">
    <citation type="submission" date="2019-06" db="EMBL/GenBank/DDBJ databases">
        <title>Sequencing the genomes of 1000 actinobacteria strains.</title>
        <authorList>
            <person name="Klenk H.-P."/>
        </authorList>
    </citation>
    <scope>NUCLEOTIDE SEQUENCE [LARGE SCALE GENOMIC DNA]</scope>
    <source>
        <strain evidence="2 3">DSM 45015</strain>
    </source>
</reference>
<dbReference type="SMART" id="SM00530">
    <property type="entry name" value="HTH_XRE"/>
    <property type="match status" value="1"/>
</dbReference>
<dbReference type="SUPFAM" id="SSF47413">
    <property type="entry name" value="lambda repressor-like DNA-binding domains"/>
    <property type="match status" value="1"/>
</dbReference>
<accession>A0A543NJT2</accession>
<name>A0A543NJT2_9ACTN</name>
<evidence type="ECO:0000259" key="1">
    <source>
        <dbReference type="PROSITE" id="PS50943"/>
    </source>
</evidence>
<dbReference type="CDD" id="cd00093">
    <property type="entry name" value="HTH_XRE"/>
    <property type="match status" value="1"/>
</dbReference>
<dbReference type="OrthoDB" id="5177725at2"/>
<dbReference type="Pfam" id="PF19054">
    <property type="entry name" value="DUF5753"/>
    <property type="match status" value="1"/>
</dbReference>
<gene>
    <name evidence="2" type="ORF">FHX37_2005</name>
</gene>
<evidence type="ECO:0000313" key="2">
    <source>
        <dbReference type="EMBL" id="TQN32079.1"/>
    </source>
</evidence>
<evidence type="ECO:0000313" key="3">
    <source>
        <dbReference type="Proteomes" id="UP000317422"/>
    </source>
</evidence>
<dbReference type="Gene3D" id="1.10.260.40">
    <property type="entry name" value="lambda repressor-like DNA-binding domains"/>
    <property type="match status" value="1"/>
</dbReference>
<dbReference type="PROSITE" id="PS50943">
    <property type="entry name" value="HTH_CROC1"/>
    <property type="match status" value="1"/>
</dbReference>
<dbReference type="Proteomes" id="UP000317422">
    <property type="component" value="Unassembled WGS sequence"/>
</dbReference>
<comment type="caution">
    <text evidence="2">The sequence shown here is derived from an EMBL/GenBank/DDBJ whole genome shotgun (WGS) entry which is preliminary data.</text>
</comment>
<proteinExistence type="predicted"/>
<dbReference type="AlphaFoldDB" id="A0A543NJT2"/>
<organism evidence="2 3">
    <name type="scientific">Haloactinospora alba</name>
    <dbReference type="NCBI Taxonomy" id="405555"/>
    <lineage>
        <taxon>Bacteria</taxon>
        <taxon>Bacillati</taxon>
        <taxon>Actinomycetota</taxon>
        <taxon>Actinomycetes</taxon>
        <taxon>Streptosporangiales</taxon>
        <taxon>Nocardiopsidaceae</taxon>
        <taxon>Haloactinospora</taxon>
    </lineage>
</organism>
<feature type="domain" description="HTH cro/C1-type" evidence="1">
    <location>
        <begin position="18"/>
        <end position="74"/>
    </location>
</feature>
<sequence length="280" mass="32593">MTDRYSPTVRRRRLSAELARVRKQADLKYEEIARRTKIPRSTINNIEIGKKKKPTLAEVTAILDACGVEDARERDAIFDLCRQSHMRGWWTRYSDVLPGQYVGFELEAARLTTWEPLIVPGLLQTPEYVEVLCRAVLTKPTDIQRNIQARTERQQLLDDPNPLELWAVFDEGALHRLRRRPDVLRSQLEHLIRRAEEPHITIQMTQADDLNPGLSGSFVIMDFAAPIDPPIVYLETDTDGIYLEEYEEIARYRQLSDHLRLAALRPDETLHRLREMTEIE</sequence>
<dbReference type="Pfam" id="PF13560">
    <property type="entry name" value="HTH_31"/>
    <property type="match status" value="1"/>
</dbReference>
<dbReference type="InterPro" id="IPR010982">
    <property type="entry name" value="Lambda_DNA-bd_dom_sf"/>
</dbReference>